<dbReference type="Gene3D" id="1.20.272.10">
    <property type="match status" value="1"/>
</dbReference>
<protein>
    <recommendedName>
        <fullName evidence="7">AAA+ ATPase domain-containing protein</fullName>
    </recommendedName>
</protein>
<dbReference type="InterPro" id="IPR003959">
    <property type="entry name" value="ATPase_AAA_core"/>
</dbReference>
<comment type="similarity">
    <text evidence="2">Belongs to the activator 1 small subunits family.</text>
</comment>
<keyword evidence="3" id="KW-0235">DNA replication</keyword>
<dbReference type="InterPro" id="IPR003593">
    <property type="entry name" value="AAA+_ATPase"/>
</dbReference>
<dbReference type="CDD" id="cd18140">
    <property type="entry name" value="HLD_clamp_RFC"/>
    <property type="match status" value="1"/>
</dbReference>
<dbReference type="GO" id="GO:0005663">
    <property type="term" value="C:DNA replication factor C complex"/>
    <property type="evidence" value="ECO:0007669"/>
    <property type="project" value="TreeGrafter"/>
</dbReference>
<dbReference type="Gene3D" id="1.10.8.60">
    <property type="match status" value="1"/>
</dbReference>
<dbReference type="NCBIfam" id="NF001679">
    <property type="entry name" value="PRK00440.1"/>
    <property type="match status" value="1"/>
</dbReference>
<dbReference type="GO" id="GO:0005634">
    <property type="term" value="C:nucleus"/>
    <property type="evidence" value="ECO:0007669"/>
    <property type="project" value="UniProtKB-SubCell"/>
</dbReference>
<dbReference type="FunFam" id="3.40.50.300:FF:000129">
    <property type="entry name" value="Replication factor C subunit 5"/>
    <property type="match status" value="1"/>
</dbReference>
<gene>
    <name evidence="8" type="ORF">FJAP1339_LOCUS8658</name>
</gene>
<evidence type="ECO:0000313" key="8">
    <source>
        <dbReference type="EMBL" id="CAD9868576.1"/>
    </source>
</evidence>
<evidence type="ECO:0000256" key="2">
    <source>
        <dbReference type="ARBA" id="ARBA00005378"/>
    </source>
</evidence>
<reference evidence="8" key="1">
    <citation type="submission" date="2021-01" db="EMBL/GenBank/DDBJ databases">
        <authorList>
            <person name="Corre E."/>
            <person name="Pelletier E."/>
            <person name="Niang G."/>
            <person name="Scheremetjew M."/>
            <person name="Finn R."/>
            <person name="Kale V."/>
            <person name="Holt S."/>
            <person name="Cochrane G."/>
            <person name="Meng A."/>
            <person name="Brown T."/>
            <person name="Cohen L."/>
        </authorList>
    </citation>
    <scope>NUCLEOTIDE SEQUENCE</scope>
    <source>
        <strain evidence="8">CCMP1661</strain>
    </source>
</reference>
<dbReference type="PANTHER" id="PTHR11669">
    <property type="entry name" value="REPLICATION FACTOR C / DNA POLYMERASE III GAMMA-TAU SUBUNIT"/>
    <property type="match status" value="1"/>
</dbReference>
<dbReference type="GO" id="GO:0005524">
    <property type="term" value="F:ATP binding"/>
    <property type="evidence" value="ECO:0007669"/>
    <property type="project" value="UniProtKB-KW"/>
</dbReference>
<dbReference type="PANTHER" id="PTHR11669:SF9">
    <property type="entry name" value="REPLICATION FACTOR C SUBUNIT 5"/>
    <property type="match status" value="1"/>
</dbReference>
<dbReference type="CDD" id="cd00009">
    <property type="entry name" value="AAA"/>
    <property type="match status" value="1"/>
</dbReference>
<dbReference type="GO" id="GO:0003677">
    <property type="term" value="F:DNA binding"/>
    <property type="evidence" value="ECO:0007669"/>
    <property type="project" value="InterPro"/>
</dbReference>
<dbReference type="Pfam" id="PF00004">
    <property type="entry name" value="AAA"/>
    <property type="match status" value="1"/>
</dbReference>
<dbReference type="Pfam" id="PF08542">
    <property type="entry name" value="Rep_fac_C"/>
    <property type="match status" value="1"/>
</dbReference>
<dbReference type="EMBL" id="HBHR01017289">
    <property type="protein sequence ID" value="CAD9868576.1"/>
    <property type="molecule type" value="Transcribed_RNA"/>
</dbReference>
<evidence type="ECO:0000256" key="3">
    <source>
        <dbReference type="ARBA" id="ARBA00022705"/>
    </source>
</evidence>
<dbReference type="GO" id="GO:0016887">
    <property type="term" value="F:ATP hydrolysis activity"/>
    <property type="evidence" value="ECO:0007669"/>
    <property type="project" value="InterPro"/>
</dbReference>
<dbReference type="SUPFAM" id="SSF48019">
    <property type="entry name" value="post-AAA+ oligomerization domain-like"/>
    <property type="match status" value="1"/>
</dbReference>
<dbReference type="GO" id="GO:0003689">
    <property type="term" value="F:DNA clamp loader activity"/>
    <property type="evidence" value="ECO:0007669"/>
    <property type="project" value="TreeGrafter"/>
</dbReference>
<proteinExistence type="inferred from homology"/>
<evidence type="ECO:0000256" key="1">
    <source>
        <dbReference type="ARBA" id="ARBA00004123"/>
    </source>
</evidence>
<dbReference type="GO" id="GO:0006281">
    <property type="term" value="P:DNA repair"/>
    <property type="evidence" value="ECO:0007669"/>
    <property type="project" value="TreeGrafter"/>
</dbReference>
<evidence type="ECO:0000256" key="6">
    <source>
        <dbReference type="ARBA" id="ARBA00023242"/>
    </source>
</evidence>
<dbReference type="SUPFAM" id="SSF52540">
    <property type="entry name" value="P-loop containing nucleoside triphosphate hydrolases"/>
    <property type="match status" value="1"/>
</dbReference>
<evidence type="ECO:0000256" key="4">
    <source>
        <dbReference type="ARBA" id="ARBA00022741"/>
    </source>
</evidence>
<keyword evidence="6" id="KW-0539">Nucleus</keyword>
<name>A0A7S2XZS5_9STRA</name>
<organism evidence="8">
    <name type="scientific">Fibrocapsa japonica</name>
    <dbReference type="NCBI Taxonomy" id="94617"/>
    <lineage>
        <taxon>Eukaryota</taxon>
        <taxon>Sar</taxon>
        <taxon>Stramenopiles</taxon>
        <taxon>Ochrophyta</taxon>
        <taxon>Raphidophyceae</taxon>
        <taxon>Chattonellales</taxon>
        <taxon>Chattonellaceae</taxon>
        <taxon>Fibrocapsa</taxon>
    </lineage>
</organism>
<accession>A0A7S2XZS5</accession>
<evidence type="ECO:0000256" key="5">
    <source>
        <dbReference type="ARBA" id="ARBA00022840"/>
    </source>
</evidence>
<dbReference type="SMART" id="SM00382">
    <property type="entry name" value="AAA"/>
    <property type="match status" value="1"/>
</dbReference>
<keyword evidence="5" id="KW-0067">ATP-binding</keyword>
<dbReference type="InterPro" id="IPR050238">
    <property type="entry name" value="DNA_Rep/Repair_Clamp_Loader"/>
</dbReference>
<comment type="subcellular location">
    <subcellularLocation>
        <location evidence="1">Nucleus</location>
    </subcellularLocation>
</comment>
<feature type="domain" description="AAA+ ATPase" evidence="7">
    <location>
        <begin position="46"/>
        <end position="173"/>
    </location>
</feature>
<dbReference type="GO" id="GO:0006261">
    <property type="term" value="P:DNA-templated DNA replication"/>
    <property type="evidence" value="ECO:0007669"/>
    <property type="project" value="TreeGrafter"/>
</dbReference>
<dbReference type="Gene3D" id="3.40.50.300">
    <property type="entry name" value="P-loop containing nucleotide triphosphate hydrolases"/>
    <property type="match status" value="1"/>
</dbReference>
<dbReference type="FunFam" id="1.20.272.10:FF:000004">
    <property type="entry name" value="Replication factor C subunit 5"/>
    <property type="match status" value="1"/>
</dbReference>
<dbReference type="InterPro" id="IPR027417">
    <property type="entry name" value="P-loop_NTPase"/>
</dbReference>
<sequence length="332" mass="36955">MNGHTSSDKKSSSLPWVEKYRPETLDDLVSQEAIISILNKLIDSNRLPHLLFYGPPGTGKTSTILACARRIYGKNFSSMTLEMNASDDRGIDVVREQIKNFASTRRLFSSGMKLVILDEADAMTSDAQFALRRVIEQYTRHTRFCMICNYVSKIIPALQSRCMRFRFGPLRSDQVQDRLNEVIDKEGVAITPEGKESILKHGNGDMRRILNLLQSTSMAYDEVTLETVHLTSGSPLPDDVEAVLHQLLNSSFKESYQFILGLAVTKGYALADLLSELVVLVSRVQLPPAVLCPLLSELSNIEYRLSSGASDKLQLGALVGAFVKGKYMMSNP</sequence>
<keyword evidence="4" id="KW-0547">Nucleotide-binding</keyword>
<dbReference type="AlphaFoldDB" id="A0A7S2XZS5"/>
<dbReference type="InterPro" id="IPR047854">
    <property type="entry name" value="RFC_lid"/>
</dbReference>
<dbReference type="InterPro" id="IPR008921">
    <property type="entry name" value="DNA_pol3_clamp-load_cplx_C"/>
</dbReference>
<evidence type="ECO:0000259" key="7">
    <source>
        <dbReference type="SMART" id="SM00382"/>
    </source>
</evidence>
<dbReference type="InterPro" id="IPR013748">
    <property type="entry name" value="Rep_factorC_C"/>
</dbReference>